<gene>
    <name evidence="1" type="ORF">C8U37_10579</name>
</gene>
<sequence length="160" mass="18130">MPTIRVFCVERNAFVLWLSDSSGLSDKFHNIHALIVRFFQIIGQVPQHSCSGCPILPGYRTSSTTFVLWLSDSSRLSDTFHNIHALLVRFFLVIGQAPQHSCSGCPILPGYRTSSVGKTRRSGSLSAYWLLFLYCPDSIVNKAKMWQYRSIFRLGKKGRK</sequence>
<proteinExistence type="predicted"/>
<organism evidence="1 2">
    <name type="scientific">Trichococcus patagoniensis</name>
    <dbReference type="NCBI Taxonomy" id="382641"/>
    <lineage>
        <taxon>Bacteria</taxon>
        <taxon>Bacillati</taxon>
        <taxon>Bacillota</taxon>
        <taxon>Bacilli</taxon>
        <taxon>Lactobacillales</taxon>
        <taxon>Carnobacteriaceae</taxon>
        <taxon>Trichococcus</taxon>
    </lineage>
</organism>
<name>A0A2T5IMY8_9LACT</name>
<keyword evidence="2" id="KW-1185">Reference proteome</keyword>
<dbReference type="AlphaFoldDB" id="A0A2T5IMY8"/>
<evidence type="ECO:0000313" key="2">
    <source>
        <dbReference type="Proteomes" id="UP000244161"/>
    </source>
</evidence>
<reference evidence="1 2" key="1">
    <citation type="submission" date="2018-04" db="EMBL/GenBank/DDBJ databases">
        <title>Genomic Encyclopedia of Archaeal and Bacterial Type Strains, Phase II (KMG-II): from individual species to whole genera.</title>
        <authorList>
            <person name="Goeker M."/>
        </authorList>
    </citation>
    <scope>NUCLEOTIDE SEQUENCE [LARGE SCALE GENOMIC DNA]</scope>
    <source>
        <strain evidence="1 2">DSM 18806</strain>
    </source>
</reference>
<dbReference type="EMBL" id="QAOM01000005">
    <property type="protein sequence ID" value="PTQ85191.1"/>
    <property type="molecule type" value="Genomic_DNA"/>
</dbReference>
<protein>
    <submittedName>
        <fullName evidence="1">Uncharacterized protein</fullName>
    </submittedName>
</protein>
<comment type="caution">
    <text evidence="1">The sequence shown here is derived from an EMBL/GenBank/DDBJ whole genome shotgun (WGS) entry which is preliminary data.</text>
</comment>
<evidence type="ECO:0000313" key="1">
    <source>
        <dbReference type="EMBL" id="PTQ85191.1"/>
    </source>
</evidence>
<accession>A0A2T5IMY8</accession>
<dbReference type="Proteomes" id="UP000244161">
    <property type="component" value="Unassembled WGS sequence"/>
</dbReference>